<organism evidence="1 2">
    <name type="scientific">Opisthorchis felineus</name>
    <dbReference type="NCBI Taxonomy" id="147828"/>
    <lineage>
        <taxon>Eukaryota</taxon>
        <taxon>Metazoa</taxon>
        <taxon>Spiralia</taxon>
        <taxon>Lophotrochozoa</taxon>
        <taxon>Platyhelminthes</taxon>
        <taxon>Trematoda</taxon>
        <taxon>Digenea</taxon>
        <taxon>Opisthorchiida</taxon>
        <taxon>Opisthorchiata</taxon>
        <taxon>Opisthorchiidae</taxon>
        <taxon>Opisthorchis</taxon>
    </lineage>
</organism>
<comment type="caution">
    <text evidence="1">The sequence shown here is derived from an EMBL/GenBank/DDBJ whole genome shotgun (WGS) entry which is preliminary data.</text>
</comment>
<accession>A0A4V3SCY1</accession>
<evidence type="ECO:0000313" key="1">
    <source>
        <dbReference type="EMBL" id="TGZ58644.1"/>
    </source>
</evidence>
<dbReference type="Proteomes" id="UP000308267">
    <property type="component" value="Unassembled WGS sequence"/>
</dbReference>
<proteinExistence type="predicted"/>
<keyword evidence="2" id="KW-1185">Reference proteome</keyword>
<gene>
    <name evidence="1" type="ORF">CRM22_009520</name>
</gene>
<reference evidence="1 2" key="1">
    <citation type="journal article" date="2019" name="BMC Genomics">
        <title>New insights from Opisthorchis felineus genome: update on genomics of the epidemiologically important liver flukes.</title>
        <authorList>
            <person name="Ershov N.I."/>
            <person name="Mordvinov V.A."/>
            <person name="Prokhortchouk E.B."/>
            <person name="Pakharukova M.Y."/>
            <person name="Gunbin K.V."/>
            <person name="Ustyantsev K."/>
            <person name="Genaev M.A."/>
            <person name="Blinov A.G."/>
            <person name="Mazur A."/>
            <person name="Boulygina E."/>
            <person name="Tsygankova S."/>
            <person name="Khrameeva E."/>
            <person name="Chekanov N."/>
            <person name="Fan G."/>
            <person name="Xiao A."/>
            <person name="Zhang H."/>
            <person name="Xu X."/>
            <person name="Yang H."/>
            <person name="Solovyev V."/>
            <person name="Lee S.M."/>
            <person name="Liu X."/>
            <person name="Afonnikov D.A."/>
            <person name="Skryabin K.G."/>
        </authorList>
    </citation>
    <scope>NUCLEOTIDE SEQUENCE [LARGE SCALE GENOMIC DNA]</scope>
    <source>
        <strain evidence="1">AK-0245</strain>
        <tissue evidence="1">Whole organism</tissue>
    </source>
</reference>
<name>A0A4V3SCY1_OPIFE</name>
<dbReference type="AlphaFoldDB" id="A0A4V3SCY1"/>
<dbReference type="EMBL" id="SJOL01009179">
    <property type="protein sequence ID" value="TGZ58644.1"/>
    <property type="molecule type" value="Genomic_DNA"/>
</dbReference>
<sequence>MAPTPIKANLFPLWAANFPCEPPPHSDGSMIEDIMGLTPLDALTTPVCTVPSFAFETTGQERGAMMSQNYKSILDLRRLLSPAHPVIELNAPVLFDVT</sequence>
<protein>
    <submittedName>
        <fullName evidence="1">Uncharacterized protein</fullName>
    </submittedName>
</protein>
<evidence type="ECO:0000313" key="2">
    <source>
        <dbReference type="Proteomes" id="UP000308267"/>
    </source>
</evidence>